<dbReference type="AlphaFoldDB" id="A0A4S8L7R3"/>
<reference evidence="2 3" key="1">
    <citation type="journal article" date="2019" name="Nat. Ecol. Evol.">
        <title>Megaphylogeny resolves global patterns of mushroom evolution.</title>
        <authorList>
            <person name="Varga T."/>
            <person name="Krizsan K."/>
            <person name="Foldi C."/>
            <person name="Dima B."/>
            <person name="Sanchez-Garcia M."/>
            <person name="Sanchez-Ramirez S."/>
            <person name="Szollosi G.J."/>
            <person name="Szarkandi J.G."/>
            <person name="Papp V."/>
            <person name="Albert L."/>
            <person name="Andreopoulos W."/>
            <person name="Angelini C."/>
            <person name="Antonin V."/>
            <person name="Barry K.W."/>
            <person name="Bougher N.L."/>
            <person name="Buchanan P."/>
            <person name="Buyck B."/>
            <person name="Bense V."/>
            <person name="Catcheside P."/>
            <person name="Chovatia M."/>
            <person name="Cooper J."/>
            <person name="Damon W."/>
            <person name="Desjardin D."/>
            <person name="Finy P."/>
            <person name="Geml J."/>
            <person name="Haridas S."/>
            <person name="Hughes K."/>
            <person name="Justo A."/>
            <person name="Karasinski D."/>
            <person name="Kautmanova I."/>
            <person name="Kiss B."/>
            <person name="Kocsube S."/>
            <person name="Kotiranta H."/>
            <person name="LaButti K.M."/>
            <person name="Lechner B.E."/>
            <person name="Liimatainen K."/>
            <person name="Lipzen A."/>
            <person name="Lukacs Z."/>
            <person name="Mihaltcheva S."/>
            <person name="Morgado L.N."/>
            <person name="Niskanen T."/>
            <person name="Noordeloos M.E."/>
            <person name="Ohm R.A."/>
            <person name="Ortiz-Santana B."/>
            <person name="Ovrebo C."/>
            <person name="Racz N."/>
            <person name="Riley R."/>
            <person name="Savchenko A."/>
            <person name="Shiryaev A."/>
            <person name="Soop K."/>
            <person name="Spirin V."/>
            <person name="Szebenyi C."/>
            <person name="Tomsovsky M."/>
            <person name="Tulloss R.E."/>
            <person name="Uehling J."/>
            <person name="Grigoriev I.V."/>
            <person name="Vagvolgyi C."/>
            <person name="Papp T."/>
            <person name="Martin F.M."/>
            <person name="Miettinen O."/>
            <person name="Hibbett D.S."/>
            <person name="Nagy L.G."/>
        </authorList>
    </citation>
    <scope>NUCLEOTIDE SEQUENCE [LARGE SCALE GENOMIC DNA]</scope>
    <source>
        <strain evidence="2 3">CBS 962.96</strain>
    </source>
</reference>
<keyword evidence="3" id="KW-1185">Reference proteome</keyword>
<evidence type="ECO:0000313" key="2">
    <source>
        <dbReference type="EMBL" id="THU84736.1"/>
    </source>
</evidence>
<organism evidence="2 3">
    <name type="scientific">Dendrothele bispora (strain CBS 962.96)</name>
    <dbReference type="NCBI Taxonomy" id="1314807"/>
    <lineage>
        <taxon>Eukaryota</taxon>
        <taxon>Fungi</taxon>
        <taxon>Dikarya</taxon>
        <taxon>Basidiomycota</taxon>
        <taxon>Agaricomycotina</taxon>
        <taxon>Agaricomycetes</taxon>
        <taxon>Agaricomycetidae</taxon>
        <taxon>Agaricales</taxon>
        <taxon>Agaricales incertae sedis</taxon>
        <taxon>Dendrothele</taxon>
    </lineage>
</organism>
<evidence type="ECO:0000313" key="3">
    <source>
        <dbReference type="Proteomes" id="UP000297245"/>
    </source>
</evidence>
<accession>A0A4S8L7R3</accession>
<feature type="compositionally biased region" description="Basic and acidic residues" evidence="1">
    <location>
        <begin position="1"/>
        <end position="10"/>
    </location>
</feature>
<feature type="compositionally biased region" description="Acidic residues" evidence="1">
    <location>
        <begin position="22"/>
        <end position="34"/>
    </location>
</feature>
<dbReference type="Proteomes" id="UP000297245">
    <property type="component" value="Unassembled WGS sequence"/>
</dbReference>
<feature type="region of interest" description="Disordered" evidence="1">
    <location>
        <begin position="1"/>
        <end position="36"/>
    </location>
</feature>
<sequence>MSLKHSKDFIDLEAQQSGSDISSDDDEEWSDSSEEYFSGELNVGGFSATRVRGFIVNDNEDDEEGYSNHPGFGIRANSQDSFSIGGRRIVHNSRTRRATGYRNDDSDSEDDESSRGHSPEFSDDVNFTISRLTMEDQ</sequence>
<protein>
    <submittedName>
        <fullName evidence="2">Uncharacterized protein</fullName>
    </submittedName>
</protein>
<dbReference type="EMBL" id="ML179582">
    <property type="protein sequence ID" value="THU84736.1"/>
    <property type="molecule type" value="Genomic_DNA"/>
</dbReference>
<gene>
    <name evidence="2" type="ORF">K435DRAFT_971025</name>
</gene>
<proteinExistence type="predicted"/>
<name>A0A4S8L7R3_DENBC</name>
<feature type="compositionally biased region" description="Basic residues" evidence="1">
    <location>
        <begin position="88"/>
        <end position="99"/>
    </location>
</feature>
<feature type="region of interest" description="Disordered" evidence="1">
    <location>
        <begin position="59"/>
        <end position="137"/>
    </location>
</feature>
<evidence type="ECO:0000256" key="1">
    <source>
        <dbReference type="SAM" id="MobiDB-lite"/>
    </source>
</evidence>